<feature type="region of interest" description="Disordered" evidence="1">
    <location>
        <begin position="874"/>
        <end position="948"/>
    </location>
</feature>
<feature type="region of interest" description="Disordered" evidence="1">
    <location>
        <begin position="579"/>
        <end position="665"/>
    </location>
</feature>
<feature type="compositionally biased region" description="Polar residues" evidence="1">
    <location>
        <begin position="389"/>
        <end position="412"/>
    </location>
</feature>
<feature type="compositionally biased region" description="Basic and acidic residues" evidence="1">
    <location>
        <begin position="413"/>
        <end position="423"/>
    </location>
</feature>
<feature type="compositionally biased region" description="Acidic residues" evidence="1">
    <location>
        <begin position="801"/>
        <end position="823"/>
    </location>
</feature>
<proteinExistence type="predicted"/>
<organism evidence="2">
    <name type="scientific">Timema tahoe</name>
    <dbReference type="NCBI Taxonomy" id="61484"/>
    <lineage>
        <taxon>Eukaryota</taxon>
        <taxon>Metazoa</taxon>
        <taxon>Ecdysozoa</taxon>
        <taxon>Arthropoda</taxon>
        <taxon>Hexapoda</taxon>
        <taxon>Insecta</taxon>
        <taxon>Pterygota</taxon>
        <taxon>Neoptera</taxon>
        <taxon>Polyneoptera</taxon>
        <taxon>Phasmatodea</taxon>
        <taxon>Timematodea</taxon>
        <taxon>Timematoidea</taxon>
        <taxon>Timematidae</taxon>
        <taxon>Timema</taxon>
    </lineage>
</organism>
<feature type="region of interest" description="Disordered" evidence="1">
    <location>
        <begin position="265"/>
        <end position="514"/>
    </location>
</feature>
<name>A0A7R9FHW7_9NEOP</name>
<feature type="region of interest" description="Disordered" evidence="1">
    <location>
        <begin position="712"/>
        <end position="744"/>
    </location>
</feature>
<gene>
    <name evidence="2" type="ORF">TTEB3V08_LOCUS2081</name>
</gene>
<reference evidence="2" key="1">
    <citation type="submission" date="2020-11" db="EMBL/GenBank/DDBJ databases">
        <authorList>
            <person name="Tran Van P."/>
        </authorList>
    </citation>
    <scope>NUCLEOTIDE SEQUENCE</scope>
</reference>
<feature type="compositionally biased region" description="Basic and acidic residues" evidence="1">
    <location>
        <begin position="729"/>
        <end position="738"/>
    </location>
</feature>
<sequence>MTLGGEVSGLEWGKHTAGVEVSGLEWGKHTAGGEVSSLEWGKHTAGVEVSGLEWGKHAAGGEVSSLEWGKHTDGGEVSGLEWEKHAAGVEVSSLEWGKHAAGGEVSGLEWGKHAAGGGYRAEDGSEESSSEEQIEEPRSLTSHGSSLQELDVSPGNCSTTATSNHHQTIISSSVEGTEDKSTSSSFSSSPPPPPPEQEELPSIHRDDTVHVVLVNGDLGPPLSDESTQTASLSSLSSSDGLEKNLKPHLDELRVIPSPSSEILVNGFHSGQGIEDHVDGKTGRQPSSRTTPSKDLHPSPSSLIEALNNAENKDRVVTKDIPDLQAKQGITKPELKNLCNGTVKQTVRNRKENRQKTNGSVNGTKLKTTSKMERNEPSAGGRNKGPPDQNVKQQQPNRPSTESSNNNLDSSPQEAKERAPRIPHDFAPGPRAYKVAEPPLLPHDKRGAKPARKERPNRVSPPNHPPAVPETAPLDHPDITSLSLRPEPPKNLKSPSYETSKPLKEISQKSPSIEDDLLKSLTEVKTPLTKESIKTPTVEAFVCETSRSISPLHSGEYVIPKEISSLKALTQDFISKEIHLPDLHHAGEEHLGDDPKVTDPPTTPPVPPPRRKRWRGPALRRSSTERAPTPGRELLEGGAEVLLTDESSLSSSSSSEESVIELLSSMPTSPDVEVKARSSEEEDYVIFKDNLPTKDKSGSDTTVVTCAKFDDCDKSTSAHSTEVVPWEEGPDPRPEKQEGESSLSLTSVDRYSEVLSRLIASDALTEVTEERARSAYPITEAVTRWLRSQSPEEVLSLPPPESESDLTDDLTDDLMDDLMDDETQGGEKKLTGPKNVYRNPLPAPSLKDDLHPLNGGLLRGAGIRVAKETGYTTNVDNKIGEEGRTNVPPSDDEARRVDMNEERNMSRGSSFVSDSTGEWDQWDIESTKPTVPQEGARLQSESPDDRRTYMCDPSLSVAKYYRLGAPAVRKNEEGSSSETLSGSSSDEVDALRHFEYEMGDPERGCQMSLAVELARSLEPLPEHWAVDPIRSAGNPEVYKNRYGDSPGGCQVWLAESGDNRKQESIFQRQSEILVSRLKGEGPFPCGGICCILQ</sequence>
<evidence type="ECO:0000256" key="1">
    <source>
        <dbReference type="SAM" id="MobiDB-lite"/>
    </source>
</evidence>
<evidence type="ECO:0000313" key="2">
    <source>
        <dbReference type="EMBL" id="CAD7453964.1"/>
    </source>
</evidence>
<feature type="compositionally biased region" description="Basic and acidic residues" evidence="1">
    <location>
        <begin position="441"/>
        <end position="456"/>
    </location>
</feature>
<dbReference type="EMBL" id="OE000475">
    <property type="protein sequence ID" value="CAD7453964.1"/>
    <property type="molecule type" value="Genomic_DNA"/>
</dbReference>
<feature type="compositionally biased region" description="Polar residues" evidence="1">
    <location>
        <begin position="155"/>
        <end position="175"/>
    </location>
</feature>
<protein>
    <submittedName>
        <fullName evidence="2">Uncharacterized protein</fullName>
    </submittedName>
</protein>
<feature type="region of interest" description="Disordered" evidence="1">
    <location>
        <begin position="107"/>
        <end position="243"/>
    </location>
</feature>
<feature type="compositionally biased region" description="Acidic residues" evidence="1">
    <location>
        <begin position="124"/>
        <end position="134"/>
    </location>
</feature>
<feature type="compositionally biased region" description="Low complexity" evidence="1">
    <location>
        <begin position="639"/>
        <end position="664"/>
    </location>
</feature>
<feature type="region of interest" description="Disordered" evidence="1">
    <location>
        <begin position="787"/>
        <end position="849"/>
    </location>
</feature>
<feature type="compositionally biased region" description="Basic and acidic residues" evidence="1">
    <location>
        <begin position="891"/>
        <end position="904"/>
    </location>
</feature>
<feature type="compositionally biased region" description="Polar residues" evidence="1">
    <location>
        <begin position="905"/>
        <end position="917"/>
    </location>
</feature>
<feature type="compositionally biased region" description="Polar residues" evidence="1">
    <location>
        <begin position="355"/>
        <end position="368"/>
    </location>
</feature>
<accession>A0A7R9FHW7</accession>
<feature type="compositionally biased region" description="Basic and acidic residues" evidence="1">
    <location>
        <begin position="579"/>
        <end position="596"/>
    </location>
</feature>
<dbReference type="AlphaFoldDB" id="A0A7R9FHW7"/>
<feature type="compositionally biased region" description="Basic and acidic residues" evidence="1">
    <location>
        <begin position="310"/>
        <end position="321"/>
    </location>
</feature>